<dbReference type="Pfam" id="PF00583">
    <property type="entry name" value="Acetyltransf_1"/>
    <property type="match status" value="1"/>
</dbReference>
<dbReference type="SUPFAM" id="SSF55729">
    <property type="entry name" value="Acyl-CoA N-acyltransferases (Nat)"/>
    <property type="match status" value="1"/>
</dbReference>
<dbReference type="InterPro" id="IPR016181">
    <property type="entry name" value="Acyl_CoA_acyltransferase"/>
</dbReference>
<comment type="caution">
    <text evidence="2">The sequence shown here is derived from an EMBL/GenBank/DDBJ whole genome shotgun (WGS) entry which is preliminary data.</text>
</comment>
<reference evidence="2 3" key="1">
    <citation type="submission" date="2019-03" db="EMBL/GenBank/DDBJ databases">
        <title>Genomic Encyclopedia of Archaeal and Bacterial Type Strains, Phase II (KMG-II): from individual species to whole genera.</title>
        <authorList>
            <person name="Goeker M."/>
        </authorList>
    </citation>
    <scope>NUCLEOTIDE SEQUENCE [LARGE SCALE GENOMIC DNA]</scope>
    <source>
        <strain evidence="2 3">DSM 18435</strain>
    </source>
</reference>
<gene>
    <name evidence="2" type="ORF">CLV82_0987</name>
</gene>
<dbReference type="AlphaFoldDB" id="A0A4R6TTA9"/>
<dbReference type="PROSITE" id="PS51186">
    <property type="entry name" value="GNAT"/>
    <property type="match status" value="1"/>
</dbReference>
<dbReference type="GO" id="GO:0016747">
    <property type="term" value="F:acyltransferase activity, transferring groups other than amino-acyl groups"/>
    <property type="evidence" value="ECO:0007669"/>
    <property type="project" value="InterPro"/>
</dbReference>
<keyword evidence="2" id="KW-0808">Transferase</keyword>
<keyword evidence="3" id="KW-1185">Reference proteome</keyword>
<evidence type="ECO:0000313" key="3">
    <source>
        <dbReference type="Proteomes" id="UP000295468"/>
    </source>
</evidence>
<sequence length="192" mass="22013">METTSQNRQKMGIIYRQAHSADQLKQILELQRENLVEGLTEEIRSAEGFVTLKHSLELLAHMNAVCPHIVALDGDKVIGYALSMHPSFSEELPLIQPMFKRVKALLPAGSRFMVMGQVCIAKDYRKKGIFRGLYHRMQIALRNDFEWIITEVDDRNQRSLNAHYAIGFRDMEVYESDGRTWHLIQLPTAAAS</sequence>
<accession>A0A4R6TTA9</accession>
<dbReference type="EMBL" id="SNYI01000001">
    <property type="protein sequence ID" value="TDQ33149.1"/>
    <property type="molecule type" value="Genomic_DNA"/>
</dbReference>
<dbReference type="InterPro" id="IPR000182">
    <property type="entry name" value="GNAT_dom"/>
</dbReference>
<dbReference type="Proteomes" id="UP000295468">
    <property type="component" value="Unassembled WGS sequence"/>
</dbReference>
<dbReference type="Gene3D" id="3.40.630.30">
    <property type="match status" value="1"/>
</dbReference>
<feature type="domain" description="N-acetyltransferase" evidence="1">
    <location>
        <begin position="13"/>
        <end position="187"/>
    </location>
</feature>
<evidence type="ECO:0000313" key="2">
    <source>
        <dbReference type="EMBL" id="TDQ33149.1"/>
    </source>
</evidence>
<organism evidence="2 3">
    <name type="scientific">Zeaxanthinibacter enoshimensis</name>
    <dbReference type="NCBI Taxonomy" id="392009"/>
    <lineage>
        <taxon>Bacteria</taxon>
        <taxon>Pseudomonadati</taxon>
        <taxon>Bacteroidota</taxon>
        <taxon>Flavobacteriia</taxon>
        <taxon>Flavobacteriales</taxon>
        <taxon>Flavobacteriaceae</taxon>
        <taxon>Zeaxanthinibacter</taxon>
    </lineage>
</organism>
<evidence type="ECO:0000259" key="1">
    <source>
        <dbReference type="PROSITE" id="PS51186"/>
    </source>
</evidence>
<proteinExistence type="predicted"/>
<protein>
    <submittedName>
        <fullName evidence="2">Acetyltransferase (GNAT) family protein</fullName>
    </submittedName>
</protein>
<name>A0A4R6TTA9_9FLAO</name>